<dbReference type="Proteomes" id="UP000663852">
    <property type="component" value="Unassembled WGS sequence"/>
</dbReference>
<dbReference type="SUPFAM" id="SSF52058">
    <property type="entry name" value="L domain-like"/>
    <property type="match status" value="1"/>
</dbReference>
<dbReference type="OrthoDB" id="5855206at2759"/>
<dbReference type="Gene3D" id="3.80.10.10">
    <property type="entry name" value="Ribonuclease Inhibitor"/>
    <property type="match status" value="2"/>
</dbReference>
<reference evidence="2" key="1">
    <citation type="submission" date="2021-02" db="EMBL/GenBank/DDBJ databases">
        <authorList>
            <person name="Nowell W R."/>
        </authorList>
    </citation>
    <scope>NUCLEOTIDE SEQUENCE</scope>
</reference>
<dbReference type="PANTHER" id="PTHR15192">
    <property type="entry name" value="PROTEIN CBG05349"/>
    <property type="match status" value="1"/>
</dbReference>
<accession>A0A813TQB1</accession>
<dbReference type="InterPro" id="IPR032675">
    <property type="entry name" value="LRR_dom_sf"/>
</dbReference>
<sequence>MAVTEMFGRSFSDALYERYCDFDSTFDDLKNDCDIVFFVGSSPKKTESGLVLNASTVVLTDERISHVGDPHAVALSCSQVELVDISSNAFSDWHEISLLLSSLPHVKTINLSFNPFPTDLHRLPDDLQWSNLNTLCLNGSHIGLEMIVELLKKMPNLEELQICSNNYTSISSNYDFQHENLKRVYISNNSLSEWESICRLGRLFPRLETLIASDNPLISFRSDDDVTVCLPCLHTLSVDQVQISDWNDIVALTKLPSLHALRIHVAPLLKNYQKEERFFLLLGYMKHLTKLNGSDITANERETSERRFIRHYSQHDMKPQRYFELTEKHGNLKPLVDITIRAPYLTNVRLVYNQTTHDKEIDVRQTVQQFKKYLHELFRLPLTRIRIFYVDDVAFNMGVCGPEELRYPQRLLHTYNIHDGDQFHIDLKPEPPKPQYTTRTADSARSRKKSTDNNRINSSTSSDDDKGTSPVVTSPFAFDSLQKLAQQKDTHDTQASIELDEIYPSIDKTVQMIKNDEDDDELLLAAAAATCTNLQTNNNDNTMTVVETTNVLCHSSAYSLACFALGLDDTTSYLQYLRSNGPSAIVLSYLLSGHMPYWNGCPVSNDYLNIKLEQHVKDNCLFEQDLEFLSDGLEGRSRNPVSLLIDHLTHPDADLGAHLQSKLKWRHDPSSAINHVCLGRGGIGGVWNSLTSKQLQTVSMAHWMELPNYSMSTFRQQRRAHRLRLAAQNEQSSVIEDNASLRATYEEVRSYYVHYVKRNRLTNHFRNGCEVKSIERVSLGEPVFDDVNEEIRTSEPLWEIRGYEEKTGSPFIIHAKYVVLATGIPQEKTIPLGIIGEQTSQSFTYTCLSDIEDLIINKKYLTKTHKPLLVIGCGLTALDVILLCQQYSIPVLHVFRRAIDDHELVFNQLSPSLYPEYERIKDMAKLSTSSSSDWSYQCLAQSEVVSITEDGTVHIRNVRTHSTSEHDVSFVARLTGAEVTTPFLQRASTKTKTALQINPYTYECIDFEHMYALGPLAGDKLVRFLQGGAFACAASLFKTFRQTSPKTTYRT</sequence>
<feature type="region of interest" description="Disordered" evidence="1">
    <location>
        <begin position="423"/>
        <end position="471"/>
    </location>
</feature>
<dbReference type="AlphaFoldDB" id="A0A813TQB1"/>
<dbReference type="InterPro" id="IPR036188">
    <property type="entry name" value="FAD/NAD-bd_sf"/>
</dbReference>
<protein>
    <submittedName>
        <fullName evidence="2">Uncharacterized protein</fullName>
    </submittedName>
</protein>
<dbReference type="PANTHER" id="PTHR15192:SF8">
    <property type="entry name" value="FAD_NAD(P)-BINDING DOMAIN-CONTAINING PROTEIN"/>
    <property type="match status" value="1"/>
</dbReference>
<name>A0A813TQB1_ADIRI</name>
<dbReference type="Gene3D" id="3.50.50.60">
    <property type="entry name" value="FAD/NAD(P)-binding domain"/>
    <property type="match status" value="1"/>
</dbReference>
<organism evidence="2 3">
    <name type="scientific">Adineta ricciae</name>
    <name type="common">Rotifer</name>
    <dbReference type="NCBI Taxonomy" id="249248"/>
    <lineage>
        <taxon>Eukaryota</taxon>
        <taxon>Metazoa</taxon>
        <taxon>Spiralia</taxon>
        <taxon>Gnathifera</taxon>
        <taxon>Rotifera</taxon>
        <taxon>Eurotatoria</taxon>
        <taxon>Bdelloidea</taxon>
        <taxon>Adinetida</taxon>
        <taxon>Adinetidae</taxon>
        <taxon>Adineta</taxon>
    </lineage>
</organism>
<dbReference type="InterPro" id="IPR029731">
    <property type="entry name" value="OSGIN1/2"/>
</dbReference>
<comment type="caution">
    <text evidence="2">The sequence shown here is derived from an EMBL/GenBank/DDBJ whole genome shotgun (WGS) entry which is preliminary data.</text>
</comment>
<feature type="compositionally biased region" description="Basic and acidic residues" evidence="1">
    <location>
        <begin position="442"/>
        <end position="452"/>
    </location>
</feature>
<dbReference type="InterPro" id="IPR029071">
    <property type="entry name" value="Ubiquitin-like_domsf"/>
</dbReference>
<proteinExistence type="predicted"/>
<evidence type="ECO:0000256" key="1">
    <source>
        <dbReference type="SAM" id="MobiDB-lite"/>
    </source>
</evidence>
<dbReference type="SUPFAM" id="SSF51905">
    <property type="entry name" value="FAD/NAD(P)-binding domain"/>
    <property type="match status" value="1"/>
</dbReference>
<dbReference type="SUPFAM" id="SSF54236">
    <property type="entry name" value="Ubiquitin-like"/>
    <property type="match status" value="1"/>
</dbReference>
<evidence type="ECO:0000313" key="2">
    <source>
        <dbReference type="EMBL" id="CAF0817775.1"/>
    </source>
</evidence>
<evidence type="ECO:0000313" key="3">
    <source>
        <dbReference type="Proteomes" id="UP000663852"/>
    </source>
</evidence>
<gene>
    <name evidence="2" type="ORF">EDS130_LOCUS5687</name>
</gene>
<dbReference type="EMBL" id="CAJNOJ010000016">
    <property type="protein sequence ID" value="CAF0817775.1"/>
    <property type="molecule type" value="Genomic_DNA"/>
</dbReference>